<dbReference type="EMBL" id="UAQE01000001">
    <property type="protein sequence ID" value="SPT97496.1"/>
    <property type="molecule type" value="Genomic_DNA"/>
</dbReference>
<keyword evidence="2" id="KW-0378">Hydrolase</keyword>
<dbReference type="Proteomes" id="UP000251431">
    <property type="component" value="Unassembled WGS sequence"/>
</dbReference>
<organism evidence="2 3">
    <name type="scientific">Lysinibacillus capsici</name>
    <dbReference type="NCBI Taxonomy" id="2115968"/>
    <lineage>
        <taxon>Bacteria</taxon>
        <taxon>Bacillati</taxon>
        <taxon>Bacillota</taxon>
        <taxon>Bacilli</taxon>
        <taxon>Bacillales</taxon>
        <taxon>Bacillaceae</taxon>
        <taxon>Lysinibacillus</taxon>
    </lineage>
</organism>
<dbReference type="GO" id="GO:0008233">
    <property type="term" value="F:peptidase activity"/>
    <property type="evidence" value="ECO:0007669"/>
    <property type="project" value="UniProtKB-KW"/>
</dbReference>
<evidence type="ECO:0000313" key="2">
    <source>
        <dbReference type="EMBL" id="SPT97496.1"/>
    </source>
</evidence>
<feature type="domain" description="DUF2268" evidence="1">
    <location>
        <begin position="75"/>
        <end position="243"/>
    </location>
</feature>
<name>A0A2X0XHS7_9BACI</name>
<dbReference type="Pfam" id="PF10026">
    <property type="entry name" value="DUF2268"/>
    <property type="match status" value="1"/>
</dbReference>
<dbReference type="InterPro" id="IPR018728">
    <property type="entry name" value="DUF2268"/>
</dbReference>
<dbReference type="GO" id="GO:0006508">
    <property type="term" value="P:proteolysis"/>
    <property type="evidence" value="ECO:0007669"/>
    <property type="project" value="UniProtKB-KW"/>
</dbReference>
<reference evidence="2 3" key="1">
    <citation type="submission" date="2018-06" db="EMBL/GenBank/DDBJ databases">
        <authorList>
            <consortium name="Pathogen Informatics"/>
            <person name="Doyle S."/>
        </authorList>
    </citation>
    <scope>NUCLEOTIDE SEQUENCE [LARGE SCALE GENOMIC DNA]</scope>
    <source>
        <strain evidence="2 3">NCTC7582</strain>
    </source>
</reference>
<evidence type="ECO:0000313" key="3">
    <source>
        <dbReference type="Proteomes" id="UP000251431"/>
    </source>
</evidence>
<keyword evidence="2" id="KW-0645">Protease</keyword>
<proteinExistence type="predicted"/>
<dbReference type="AlphaFoldDB" id="A0A2X0XHS7"/>
<evidence type="ECO:0000259" key="1">
    <source>
        <dbReference type="Pfam" id="PF10026"/>
    </source>
</evidence>
<gene>
    <name evidence="2" type="ORF">NCTC7582_01124</name>
</gene>
<protein>
    <submittedName>
        <fullName evidence="2">Zn-dependent protease</fullName>
    </submittedName>
</protein>
<dbReference type="RefSeq" id="WP_112116815.1">
    <property type="nucleotide sequence ID" value="NZ_UAQE01000001.1"/>
</dbReference>
<accession>A0A2X0XHS7</accession>
<sequence>MAVVSTDKWLDEFVSARKSTRKDERTSLQCSILCGRLVKLFRDGLPEEIHYTLQQQGLFLPHEEVDVEKLKRQKVWASVQQEFLYLQRKWNGPSIPIYIFPITQQQMITNKNGVAYPHSLFLFVGDLEKQELQALFAHEYNHVCRIHILKKNLDDMTLLDSLILEGLAEDAVKDLYGERWIAPWLQSYPEKELLALWEHHFLPNLQLQGIKQHHQFLYGGALPPWIGYCIGYKIVQSYKMNHSCQHPLFISSQDLLTGSNFPLQ</sequence>